<keyword evidence="7" id="KW-0325">Glycoprotein</keyword>
<name>A0AAW0X228_CHEQU</name>
<evidence type="ECO:0000256" key="3">
    <source>
        <dbReference type="ARBA" id="ARBA00022536"/>
    </source>
</evidence>
<evidence type="ECO:0000256" key="1">
    <source>
        <dbReference type="ARBA" id="ARBA00004613"/>
    </source>
</evidence>
<evidence type="ECO:0000259" key="9">
    <source>
        <dbReference type="PROSITE" id="PS50026"/>
    </source>
</evidence>
<dbReference type="PANTHER" id="PTHR47333:SF4">
    <property type="entry name" value="EGF-LIKE DOMAIN-CONTAINING PROTEIN"/>
    <property type="match status" value="1"/>
</dbReference>
<keyword evidence="6" id="KW-1015">Disulfide bond</keyword>
<evidence type="ECO:0000256" key="6">
    <source>
        <dbReference type="ARBA" id="ARBA00023157"/>
    </source>
</evidence>
<dbReference type="AlphaFoldDB" id="A0AAW0X228"/>
<dbReference type="FunFam" id="2.10.25.10:FF:000240">
    <property type="entry name" value="Vitamin K-dependent protein S"/>
    <property type="match status" value="1"/>
</dbReference>
<dbReference type="Proteomes" id="UP001445076">
    <property type="component" value="Unassembled WGS sequence"/>
</dbReference>
<dbReference type="SUPFAM" id="SSF57196">
    <property type="entry name" value="EGF/Laminin"/>
    <property type="match status" value="3"/>
</dbReference>
<proteinExistence type="predicted"/>
<dbReference type="InterPro" id="IPR018097">
    <property type="entry name" value="EGF_Ca-bd_CS"/>
</dbReference>
<evidence type="ECO:0000256" key="5">
    <source>
        <dbReference type="ARBA" id="ARBA00022737"/>
    </source>
</evidence>
<dbReference type="PROSITE" id="PS01187">
    <property type="entry name" value="EGF_CA"/>
    <property type="match status" value="2"/>
</dbReference>
<feature type="domain" description="EGF-like" evidence="9">
    <location>
        <begin position="81"/>
        <end position="121"/>
    </location>
</feature>
<dbReference type="InterPro" id="IPR000152">
    <property type="entry name" value="EGF-type_Asp/Asn_hydroxyl_site"/>
</dbReference>
<dbReference type="PROSITE" id="PS50026">
    <property type="entry name" value="EGF_3"/>
    <property type="match status" value="1"/>
</dbReference>
<keyword evidence="2" id="KW-0964">Secreted</keyword>
<comment type="subcellular location">
    <subcellularLocation>
        <location evidence="1">Secreted</location>
    </subcellularLocation>
</comment>
<dbReference type="InterPro" id="IPR000742">
    <property type="entry name" value="EGF"/>
</dbReference>
<dbReference type="Gene3D" id="2.10.25.10">
    <property type="entry name" value="Laminin"/>
    <property type="match status" value="2"/>
</dbReference>
<dbReference type="InterPro" id="IPR052080">
    <property type="entry name" value="vWF_C/EGF_Fibrillin"/>
</dbReference>
<evidence type="ECO:0000313" key="10">
    <source>
        <dbReference type="EMBL" id="KAK8738585.1"/>
    </source>
</evidence>
<evidence type="ECO:0000313" key="11">
    <source>
        <dbReference type="Proteomes" id="UP001445076"/>
    </source>
</evidence>
<keyword evidence="5" id="KW-0677">Repeat</keyword>
<dbReference type="EMBL" id="JARKIK010000039">
    <property type="protein sequence ID" value="KAK8738585.1"/>
    <property type="molecule type" value="Genomic_DNA"/>
</dbReference>
<evidence type="ECO:0000256" key="2">
    <source>
        <dbReference type="ARBA" id="ARBA00022525"/>
    </source>
</evidence>
<organism evidence="10 11">
    <name type="scientific">Cherax quadricarinatus</name>
    <name type="common">Australian red claw crayfish</name>
    <dbReference type="NCBI Taxonomy" id="27406"/>
    <lineage>
        <taxon>Eukaryota</taxon>
        <taxon>Metazoa</taxon>
        <taxon>Ecdysozoa</taxon>
        <taxon>Arthropoda</taxon>
        <taxon>Crustacea</taxon>
        <taxon>Multicrustacea</taxon>
        <taxon>Malacostraca</taxon>
        <taxon>Eumalacostraca</taxon>
        <taxon>Eucarida</taxon>
        <taxon>Decapoda</taxon>
        <taxon>Pleocyemata</taxon>
        <taxon>Astacidea</taxon>
        <taxon>Parastacoidea</taxon>
        <taxon>Parastacidae</taxon>
        <taxon>Cherax</taxon>
    </lineage>
</organism>
<dbReference type="SMART" id="SM00181">
    <property type="entry name" value="EGF"/>
    <property type="match status" value="3"/>
</dbReference>
<dbReference type="SMART" id="SM00179">
    <property type="entry name" value="EGF_CA"/>
    <property type="match status" value="2"/>
</dbReference>
<comment type="caution">
    <text evidence="8">Lacks conserved residue(s) required for the propagation of feature annotation.</text>
</comment>
<keyword evidence="3 8" id="KW-0245">EGF-like domain</keyword>
<reference evidence="10 11" key="1">
    <citation type="journal article" date="2024" name="BMC Genomics">
        <title>Genome assembly of redclaw crayfish (Cherax quadricarinatus) provides insights into its immune adaptation and hypoxia tolerance.</title>
        <authorList>
            <person name="Liu Z."/>
            <person name="Zheng J."/>
            <person name="Li H."/>
            <person name="Fang K."/>
            <person name="Wang S."/>
            <person name="He J."/>
            <person name="Zhou D."/>
            <person name="Weng S."/>
            <person name="Chi M."/>
            <person name="Gu Z."/>
            <person name="He J."/>
            <person name="Li F."/>
            <person name="Wang M."/>
        </authorList>
    </citation>
    <scope>NUCLEOTIDE SEQUENCE [LARGE SCALE GENOMIC DNA]</scope>
    <source>
        <strain evidence="10">ZL_2023a</strain>
    </source>
</reference>
<evidence type="ECO:0000256" key="7">
    <source>
        <dbReference type="ARBA" id="ARBA00023180"/>
    </source>
</evidence>
<feature type="non-terminal residue" evidence="10">
    <location>
        <position position="1"/>
    </location>
</feature>
<dbReference type="GO" id="GO:0005509">
    <property type="term" value="F:calcium ion binding"/>
    <property type="evidence" value="ECO:0007669"/>
    <property type="project" value="InterPro"/>
</dbReference>
<keyword evidence="11" id="KW-1185">Reference proteome</keyword>
<feature type="non-terminal residue" evidence="10">
    <location>
        <position position="151"/>
    </location>
</feature>
<dbReference type="Pfam" id="PF14670">
    <property type="entry name" value="FXa_inhibition"/>
    <property type="match status" value="2"/>
</dbReference>
<gene>
    <name evidence="10" type="ORF">OTU49_003951</name>
</gene>
<evidence type="ECO:0000256" key="4">
    <source>
        <dbReference type="ARBA" id="ARBA00022729"/>
    </source>
</evidence>
<dbReference type="InterPro" id="IPR001881">
    <property type="entry name" value="EGF-like_Ca-bd_dom"/>
</dbReference>
<dbReference type="FunFam" id="2.10.25.10:FF:000010">
    <property type="entry name" value="Pro-epidermal growth factor"/>
    <property type="match status" value="1"/>
</dbReference>
<comment type="caution">
    <text evidence="10">The sequence shown here is derived from an EMBL/GenBank/DDBJ whole genome shotgun (WGS) entry which is preliminary data.</text>
</comment>
<accession>A0AAW0X228</accession>
<keyword evidence="4" id="KW-0732">Signal</keyword>
<protein>
    <recommendedName>
        <fullName evidence="9">EGF-like domain-containing protein</fullName>
    </recommendedName>
</protein>
<dbReference type="GO" id="GO:0005576">
    <property type="term" value="C:extracellular region"/>
    <property type="evidence" value="ECO:0007669"/>
    <property type="project" value="UniProtKB-SubCell"/>
</dbReference>
<dbReference type="PROSITE" id="PS00010">
    <property type="entry name" value="ASX_HYDROXYL"/>
    <property type="match status" value="1"/>
</dbReference>
<dbReference type="PANTHER" id="PTHR47333">
    <property type="entry name" value="VON WILLEBRAND FACTOR C AND EGF DOMAIN-CONTAINING PROTEIN"/>
    <property type="match status" value="1"/>
</dbReference>
<sequence>IILVKTTPAYGRVMCFNGGYCLYNRCICTEGFYGSRCQYDRDECATDNGGCEQECRNTLGSYMCCCSQGYKLGADKKSCHEVDECADHNGGCSHTCVNTAGSYECRCLPDHRLLPDGRTCLPPPVSSSVARVSCDVRNGGCEHHCQEQQGR</sequence>
<evidence type="ECO:0000256" key="8">
    <source>
        <dbReference type="PROSITE-ProRule" id="PRU00076"/>
    </source>
</evidence>